<comment type="subcellular location">
    <subcellularLocation>
        <location evidence="1">Cell membrane</location>
        <topology evidence="1">Multi-pass membrane protein</topology>
    </subcellularLocation>
</comment>
<dbReference type="GO" id="GO:0004930">
    <property type="term" value="F:G protein-coupled receptor activity"/>
    <property type="evidence" value="ECO:0007669"/>
    <property type="project" value="UniProtKB-KW"/>
</dbReference>
<feature type="transmembrane region" description="Helical" evidence="11">
    <location>
        <begin position="439"/>
        <end position="457"/>
    </location>
</feature>
<sequence length="458" mass="51919">MTRWLRNAPGDYCYPLATTVVAYCLLSQAVSPVGCSPDVLDVISREELLRKLVNYVKTEGLFCSPSAWSRGDRNHSISKEMAIKDMSSTFHPLFKEVFAPTALFTAYVDDIQRAVRIVRTVSQLYQPPKNVSSSILTDVLKSLILAETSVRMLSDVNPTFIANRTNLTTTDATWLGIGVCKGTELLAYASRHDDLGLDIPRKLCLQHVDSTTGTNDSDITLQDDIYGQYHLRWMADHCGSVPLRAAFVRLLIRTSKNPNKLHFFFELDLRNFTLNQCSLNIHLCGTTTKCEYKQYDDWFFAMDNYICRCADSYYLDNEDNGYPAPYMHAQLQLVSGDSQPRFRCRACPLGCGRCGVDRMCRAQLDLTSLRAIPLAIQSFCITICFLLGITVFRLRRTRVIKAANWILLEILLLGAVLLYFIVVVMYFPASDITCLTIPWLRELGFSIMYGVLIVKIYR</sequence>
<dbReference type="PANTHER" id="PTHR32546">
    <property type="entry name" value="G-PROTEIN COUPLED RECEPTOR 158-RELATED"/>
    <property type="match status" value="1"/>
</dbReference>
<dbReference type="InterPro" id="IPR043458">
    <property type="entry name" value="GPR158/179"/>
</dbReference>
<evidence type="ECO:0000313" key="13">
    <source>
        <dbReference type="EMBL" id="KAF5401251.1"/>
    </source>
</evidence>
<evidence type="ECO:0000256" key="10">
    <source>
        <dbReference type="ARBA" id="ARBA00023224"/>
    </source>
</evidence>
<keyword evidence="3" id="KW-1003">Cell membrane</keyword>
<comment type="similarity">
    <text evidence="2">Belongs to the G-protein coupled receptor 3 family.</text>
</comment>
<accession>A0A8J4TH55</accession>
<organism evidence="13 14">
    <name type="scientific">Paragonimus heterotremus</name>
    <dbReference type="NCBI Taxonomy" id="100268"/>
    <lineage>
        <taxon>Eukaryota</taxon>
        <taxon>Metazoa</taxon>
        <taxon>Spiralia</taxon>
        <taxon>Lophotrochozoa</taxon>
        <taxon>Platyhelminthes</taxon>
        <taxon>Trematoda</taxon>
        <taxon>Digenea</taxon>
        <taxon>Plagiorchiida</taxon>
        <taxon>Troglotremata</taxon>
        <taxon>Troglotrematidae</taxon>
        <taxon>Paragonimus</taxon>
    </lineage>
</organism>
<feature type="domain" description="G-protein coupled receptors family 3 profile" evidence="12">
    <location>
        <begin position="369"/>
        <end position="458"/>
    </location>
</feature>
<evidence type="ECO:0000256" key="8">
    <source>
        <dbReference type="ARBA" id="ARBA00023170"/>
    </source>
</evidence>
<feature type="transmembrane region" description="Helical" evidence="11">
    <location>
        <begin position="406"/>
        <end position="427"/>
    </location>
</feature>
<evidence type="ECO:0000259" key="12">
    <source>
        <dbReference type="PROSITE" id="PS50259"/>
    </source>
</evidence>
<evidence type="ECO:0000256" key="9">
    <source>
        <dbReference type="ARBA" id="ARBA00023180"/>
    </source>
</evidence>
<evidence type="ECO:0000256" key="2">
    <source>
        <dbReference type="ARBA" id="ARBA00007242"/>
    </source>
</evidence>
<dbReference type="PANTHER" id="PTHR32546:SF26">
    <property type="entry name" value="SMOG, ISOFORM D"/>
    <property type="match status" value="1"/>
</dbReference>
<keyword evidence="14" id="KW-1185">Reference proteome</keyword>
<dbReference type="GO" id="GO:0005886">
    <property type="term" value="C:plasma membrane"/>
    <property type="evidence" value="ECO:0007669"/>
    <property type="project" value="UniProtKB-SubCell"/>
</dbReference>
<keyword evidence="4 11" id="KW-0812">Transmembrane</keyword>
<keyword evidence="10" id="KW-0807">Transducer</keyword>
<keyword evidence="6" id="KW-0297">G-protein coupled receptor</keyword>
<evidence type="ECO:0000313" key="14">
    <source>
        <dbReference type="Proteomes" id="UP000748531"/>
    </source>
</evidence>
<name>A0A8J4TH55_9TREM</name>
<dbReference type="PROSITE" id="PS50259">
    <property type="entry name" value="G_PROTEIN_RECEP_F3_4"/>
    <property type="match status" value="1"/>
</dbReference>
<dbReference type="AlphaFoldDB" id="A0A8J4TH55"/>
<evidence type="ECO:0000256" key="7">
    <source>
        <dbReference type="ARBA" id="ARBA00023136"/>
    </source>
</evidence>
<gene>
    <name evidence="13" type="ORF">PHET_05526</name>
</gene>
<comment type="caution">
    <text evidence="13">The sequence shown here is derived from an EMBL/GenBank/DDBJ whole genome shotgun (WGS) entry which is preliminary data.</text>
</comment>
<evidence type="ECO:0000256" key="1">
    <source>
        <dbReference type="ARBA" id="ARBA00004651"/>
    </source>
</evidence>
<reference evidence="13" key="1">
    <citation type="submission" date="2019-05" db="EMBL/GenBank/DDBJ databases">
        <title>Annotation for the trematode Paragonimus heterotremus.</title>
        <authorList>
            <person name="Choi Y.-J."/>
        </authorList>
    </citation>
    <scope>NUCLEOTIDE SEQUENCE</scope>
    <source>
        <strain evidence="13">LC</strain>
    </source>
</reference>
<evidence type="ECO:0000256" key="3">
    <source>
        <dbReference type="ARBA" id="ARBA00022475"/>
    </source>
</evidence>
<evidence type="ECO:0000256" key="6">
    <source>
        <dbReference type="ARBA" id="ARBA00023040"/>
    </source>
</evidence>
<protein>
    <recommendedName>
        <fullName evidence="12">G-protein coupled receptors family 3 profile domain-containing protein</fullName>
    </recommendedName>
</protein>
<dbReference type="Proteomes" id="UP000748531">
    <property type="component" value="Unassembled WGS sequence"/>
</dbReference>
<keyword evidence="7 11" id="KW-0472">Membrane</keyword>
<dbReference type="EMBL" id="LUCH01002598">
    <property type="protein sequence ID" value="KAF5401251.1"/>
    <property type="molecule type" value="Genomic_DNA"/>
</dbReference>
<dbReference type="OrthoDB" id="5823771at2759"/>
<evidence type="ECO:0000256" key="5">
    <source>
        <dbReference type="ARBA" id="ARBA00022989"/>
    </source>
</evidence>
<dbReference type="Pfam" id="PF00003">
    <property type="entry name" value="7tm_3"/>
    <property type="match status" value="1"/>
</dbReference>
<proteinExistence type="inferred from homology"/>
<feature type="transmembrane region" description="Helical" evidence="11">
    <location>
        <begin position="374"/>
        <end position="394"/>
    </location>
</feature>
<keyword evidence="8" id="KW-0675">Receptor</keyword>
<evidence type="ECO:0000256" key="4">
    <source>
        <dbReference type="ARBA" id="ARBA00022692"/>
    </source>
</evidence>
<dbReference type="InterPro" id="IPR017978">
    <property type="entry name" value="GPCR_3_C"/>
</dbReference>
<evidence type="ECO:0000256" key="11">
    <source>
        <dbReference type="SAM" id="Phobius"/>
    </source>
</evidence>
<keyword evidence="9" id="KW-0325">Glycoprotein</keyword>
<keyword evidence="5 11" id="KW-1133">Transmembrane helix</keyword>